<comment type="caution">
    <text evidence="1">The sequence shown here is derived from an EMBL/GenBank/DDBJ whole genome shotgun (WGS) entry which is preliminary data.</text>
</comment>
<evidence type="ECO:0000313" key="1">
    <source>
        <dbReference type="EMBL" id="GGA88156.1"/>
    </source>
</evidence>
<name>A0ABQ1HSD9_9GAMM</name>
<proteinExistence type="predicted"/>
<dbReference type="Gene3D" id="3.40.50.2300">
    <property type="match status" value="1"/>
</dbReference>
<keyword evidence="2" id="KW-1185">Reference proteome</keyword>
<dbReference type="InterPro" id="IPR036196">
    <property type="entry name" value="Ptyr_pPase_sf"/>
</dbReference>
<sequence length="111" mass="12454">MTHRVLFVCAKNRLRSPTAEHVFSDWEGVETSSAGINRDADSPVTPELLDWADTILVMEPSHRAKLVARFGSHLRGKRVVSLGIPDDYEYMAPALVELLLAKVPRHLPPRK</sequence>
<dbReference type="PIRSF" id="PIRSF029416">
    <property type="entry name" value="UCP029416_PTP"/>
    <property type="match status" value="1"/>
</dbReference>
<accession>A0ABQ1HSD9</accession>
<reference evidence="2" key="1">
    <citation type="journal article" date="2019" name="Int. J. Syst. Evol. Microbiol.">
        <title>The Global Catalogue of Microorganisms (GCM) 10K type strain sequencing project: providing services to taxonomists for standard genome sequencing and annotation.</title>
        <authorList>
            <consortium name="The Broad Institute Genomics Platform"/>
            <consortium name="The Broad Institute Genome Sequencing Center for Infectious Disease"/>
            <person name="Wu L."/>
            <person name="Ma J."/>
        </authorList>
    </citation>
    <scope>NUCLEOTIDE SEQUENCE [LARGE SCALE GENOMIC DNA]</scope>
    <source>
        <strain evidence="2">CGMCC 1.15905</strain>
    </source>
</reference>
<evidence type="ECO:0000313" key="2">
    <source>
        <dbReference type="Proteomes" id="UP000623419"/>
    </source>
</evidence>
<protein>
    <submittedName>
        <fullName evidence="1">Protein-tyrosine-phosphatase</fullName>
    </submittedName>
</protein>
<dbReference type="SUPFAM" id="SSF52788">
    <property type="entry name" value="Phosphotyrosine protein phosphatases I"/>
    <property type="match status" value="1"/>
</dbReference>
<organism evidence="1 2">
    <name type="scientific">Arenimonas soli</name>
    <dbReference type="NCBI Taxonomy" id="2269504"/>
    <lineage>
        <taxon>Bacteria</taxon>
        <taxon>Pseudomonadati</taxon>
        <taxon>Pseudomonadota</taxon>
        <taxon>Gammaproteobacteria</taxon>
        <taxon>Lysobacterales</taxon>
        <taxon>Lysobacteraceae</taxon>
        <taxon>Arenimonas</taxon>
    </lineage>
</organism>
<dbReference type="EMBL" id="BMKC01000006">
    <property type="protein sequence ID" value="GGA88156.1"/>
    <property type="molecule type" value="Genomic_DNA"/>
</dbReference>
<dbReference type="InterPro" id="IPR016919">
    <property type="entry name" value="UCP029416_PTP"/>
</dbReference>
<gene>
    <name evidence="1" type="ORF">GCM10011521_28160</name>
</gene>
<dbReference type="RefSeq" id="WP_188665837.1">
    <property type="nucleotide sequence ID" value="NZ_BMKC01000006.1"/>
</dbReference>
<dbReference type="Proteomes" id="UP000623419">
    <property type="component" value="Unassembled WGS sequence"/>
</dbReference>